<sequence length="185" mass="21037">MTRVSLTPGDTMKLLDRLPTLKPRHNNAEFWQRLREMQICHNLHNSYVAGLVRTKLPENLWSRLRPAHQNGSWCTVRSDSRREQEATLADFKADVSEALGHTPVDCNAIVAFTQKPGEGAQEYGARQFEAFQVQSGIPDADRQNPAFIQLYKDGLGPTHLAVLRTGLEPYFSFRELENWAMSLDN</sequence>
<evidence type="ECO:0000313" key="2">
    <source>
        <dbReference type="Proteomes" id="UP000287033"/>
    </source>
</evidence>
<protein>
    <submittedName>
        <fullName evidence="1">Uncharacterized protein</fullName>
    </submittedName>
</protein>
<organism evidence="1 2">
    <name type="scientific">Chiloscyllium punctatum</name>
    <name type="common">Brownbanded bambooshark</name>
    <name type="synonym">Hemiscyllium punctatum</name>
    <dbReference type="NCBI Taxonomy" id="137246"/>
    <lineage>
        <taxon>Eukaryota</taxon>
        <taxon>Metazoa</taxon>
        <taxon>Chordata</taxon>
        <taxon>Craniata</taxon>
        <taxon>Vertebrata</taxon>
        <taxon>Chondrichthyes</taxon>
        <taxon>Elasmobranchii</taxon>
        <taxon>Galeomorphii</taxon>
        <taxon>Galeoidea</taxon>
        <taxon>Orectolobiformes</taxon>
        <taxon>Hemiscylliidae</taxon>
        <taxon>Chiloscyllium</taxon>
    </lineage>
</organism>
<comment type="caution">
    <text evidence="1">The sequence shown here is derived from an EMBL/GenBank/DDBJ whole genome shotgun (WGS) entry which is preliminary data.</text>
</comment>
<dbReference type="AlphaFoldDB" id="A0A401TA93"/>
<evidence type="ECO:0000313" key="1">
    <source>
        <dbReference type="EMBL" id="GCC39525.1"/>
    </source>
</evidence>
<dbReference type="EMBL" id="BEZZ01023830">
    <property type="protein sequence ID" value="GCC39525.1"/>
    <property type="molecule type" value="Genomic_DNA"/>
</dbReference>
<reference evidence="1 2" key="1">
    <citation type="journal article" date="2018" name="Nat. Ecol. Evol.">
        <title>Shark genomes provide insights into elasmobranch evolution and the origin of vertebrates.</title>
        <authorList>
            <person name="Hara Y"/>
            <person name="Yamaguchi K"/>
            <person name="Onimaru K"/>
            <person name="Kadota M"/>
            <person name="Koyanagi M"/>
            <person name="Keeley SD"/>
            <person name="Tatsumi K"/>
            <person name="Tanaka K"/>
            <person name="Motone F"/>
            <person name="Kageyama Y"/>
            <person name="Nozu R"/>
            <person name="Adachi N"/>
            <person name="Nishimura O"/>
            <person name="Nakagawa R"/>
            <person name="Tanegashima C"/>
            <person name="Kiyatake I"/>
            <person name="Matsumoto R"/>
            <person name="Murakumo K"/>
            <person name="Nishida K"/>
            <person name="Terakita A"/>
            <person name="Kuratani S"/>
            <person name="Sato K"/>
            <person name="Hyodo S Kuraku.S."/>
        </authorList>
    </citation>
    <scope>NUCLEOTIDE SEQUENCE [LARGE SCALE GENOMIC DNA]</scope>
</reference>
<accession>A0A401TA93</accession>
<name>A0A401TA93_CHIPU</name>
<keyword evidence="2" id="KW-1185">Reference proteome</keyword>
<proteinExistence type="predicted"/>
<gene>
    <name evidence="1" type="ORF">chiPu_0023604</name>
</gene>
<dbReference type="Proteomes" id="UP000287033">
    <property type="component" value="Unassembled WGS sequence"/>
</dbReference>